<evidence type="ECO:0000313" key="2">
    <source>
        <dbReference type="Proteomes" id="UP000887564"/>
    </source>
</evidence>
<dbReference type="AlphaFoldDB" id="A0A914S2L7"/>
<keyword evidence="2" id="KW-1185">Reference proteome</keyword>
<evidence type="ECO:0000313" key="3">
    <source>
        <dbReference type="WBParaSite" id="PEQ_0001284301-mRNA-1"/>
    </source>
</evidence>
<dbReference type="Proteomes" id="UP000887564">
    <property type="component" value="Unplaced"/>
</dbReference>
<keyword evidence="1" id="KW-0812">Transmembrane</keyword>
<organism evidence="2 3">
    <name type="scientific">Parascaris equorum</name>
    <name type="common">Equine roundworm</name>
    <dbReference type="NCBI Taxonomy" id="6256"/>
    <lineage>
        <taxon>Eukaryota</taxon>
        <taxon>Metazoa</taxon>
        <taxon>Ecdysozoa</taxon>
        <taxon>Nematoda</taxon>
        <taxon>Chromadorea</taxon>
        <taxon>Rhabditida</taxon>
        <taxon>Spirurina</taxon>
        <taxon>Ascaridomorpha</taxon>
        <taxon>Ascaridoidea</taxon>
        <taxon>Ascarididae</taxon>
        <taxon>Parascaris</taxon>
    </lineage>
</organism>
<keyword evidence="1" id="KW-1133">Transmembrane helix</keyword>
<reference evidence="3" key="1">
    <citation type="submission" date="2022-11" db="UniProtKB">
        <authorList>
            <consortium name="WormBaseParasite"/>
        </authorList>
    </citation>
    <scope>IDENTIFICATION</scope>
</reference>
<keyword evidence="1" id="KW-0472">Membrane</keyword>
<dbReference type="WBParaSite" id="PEQ_0001284301-mRNA-1">
    <property type="protein sequence ID" value="PEQ_0001284301-mRNA-1"/>
    <property type="gene ID" value="PEQ_0001284301"/>
</dbReference>
<proteinExistence type="predicted"/>
<name>A0A914S2L7_PAREQ</name>
<accession>A0A914S2L7</accession>
<evidence type="ECO:0000256" key="1">
    <source>
        <dbReference type="SAM" id="Phobius"/>
    </source>
</evidence>
<feature type="transmembrane region" description="Helical" evidence="1">
    <location>
        <begin position="14"/>
        <end position="32"/>
    </location>
</feature>
<protein>
    <submittedName>
        <fullName evidence="3">Uncharacterized protein</fullName>
    </submittedName>
</protein>
<sequence length="64" mass="7485">MHRMADYVADFRTITYAGIVFSIIGALVFFIVKYRNKQNKPVPRGDGPSRQFQRVHFLREVRGL</sequence>